<sequence>MRTSTEKDYGGTSFPPYIAILINSSSTYQTRRTRFRGSNEIHDKTSAVSSIREGIFGLKNKIKTMMVLIPVQMQYKWSSDD</sequence>
<keyword evidence="2" id="KW-1185">Reference proteome</keyword>
<accession>A0A4Z1KPI9</accession>
<comment type="caution">
    <text evidence="1">The sequence shown here is derived from an EMBL/GenBank/DDBJ whole genome shotgun (WGS) entry which is preliminary data.</text>
</comment>
<gene>
    <name evidence="1" type="ORF">BPOR_0661g00020</name>
</gene>
<dbReference type="Proteomes" id="UP000297280">
    <property type="component" value="Unassembled WGS sequence"/>
</dbReference>
<proteinExistence type="predicted"/>
<evidence type="ECO:0000313" key="2">
    <source>
        <dbReference type="Proteomes" id="UP000297280"/>
    </source>
</evidence>
<name>A0A4Z1KPI9_9HELO</name>
<organism evidence="1 2">
    <name type="scientific">Botrytis porri</name>
    <dbReference type="NCBI Taxonomy" id="87229"/>
    <lineage>
        <taxon>Eukaryota</taxon>
        <taxon>Fungi</taxon>
        <taxon>Dikarya</taxon>
        <taxon>Ascomycota</taxon>
        <taxon>Pezizomycotina</taxon>
        <taxon>Leotiomycetes</taxon>
        <taxon>Helotiales</taxon>
        <taxon>Sclerotiniaceae</taxon>
        <taxon>Botrytis</taxon>
    </lineage>
</organism>
<reference evidence="1 2" key="1">
    <citation type="submission" date="2017-12" db="EMBL/GenBank/DDBJ databases">
        <title>Comparative genomics of Botrytis spp.</title>
        <authorList>
            <person name="Valero-Jimenez C.A."/>
            <person name="Tapia P."/>
            <person name="Veloso J."/>
            <person name="Silva-Moreno E."/>
            <person name="Staats M."/>
            <person name="Valdes J.H."/>
            <person name="Van Kan J.A.L."/>
        </authorList>
    </citation>
    <scope>NUCLEOTIDE SEQUENCE [LARGE SCALE GENOMIC DNA]</scope>
    <source>
        <strain evidence="1 2">MUCL3349</strain>
    </source>
</reference>
<protein>
    <submittedName>
        <fullName evidence="1">Uncharacterized protein</fullName>
    </submittedName>
</protein>
<dbReference type="EMBL" id="PQXO01000660">
    <property type="protein sequence ID" value="TGO83339.1"/>
    <property type="molecule type" value="Genomic_DNA"/>
</dbReference>
<evidence type="ECO:0000313" key="1">
    <source>
        <dbReference type="EMBL" id="TGO83339.1"/>
    </source>
</evidence>
<dbReference type="AlphaFoldDB" id="A0A4Z1KPI9"/>